<dbReference type="AlphaFoldDB" id="A0A1F5NN46"/>
<dbReference type="InterPro" id="IPR002850">
    <property type="entry name" value="PIN_toxin-like"/>
</dbReference>
<dbReference type="NCBIfam" id="TIGR00305">
    <property type="entry name" value="putative toxin-antitoxin system toxin component, PIN family"/>
    <property type="match status" value="1"/>
</dbReference>
<dbReference type="InterPro" id="IPR029060">
    <property type="entry name" value="PIN-like_dom_sf"/>
</dbReference>
<dbReference type="SUPFAM" id="SSF88723">
    <property type="entry name" value="PIN domain-like"/>
    <property type="match status" value="1"/>
</dbReference>
<evidence type="ECO:0000259" key="1">
    <source>
        <dbReference type="SMART" id="SM00670"/>
    </source>
</evidence>
<evidence type="ECO:0000313" key="2">
    <source>
        <dbReference type="EMBL" id="OGE79105.1"/>
    </source>
</evidence>
<dbReference type="PANTHER" id="PTHR34610">
    <property type="entry name" value="SSL7007 PROTEIN"/>
    <property type="match status" value="1"/>
</dbReference>
<sequence>MVNGKVKAVLDSNILISAFLYGGKPQQIIDLLIESRFIAITSPILLAEVLDVFAKKFKFSNERLIQTESEIKQAFQFVHPSFILRELRDEDDNRVLEAAAEGRCDFIVTGDLELLNLKIFRGIKILTPAQFLQKF</sequence>
<dbReference type="Pfam" id="PF13470">
    <property type="entry name" value="PIN_3"/>
    <property type="match status" value="1"/>
</dbReference>
<proteinExistence type="predicted"/>
<dbReference type="InterPro" id="IPR002716">
    <property type="entry name" value="PIN_dom"/>
</dbReference>
<organism evidence="2 3">
    <name type="scientific">Candidatus Doudnabacteria bacterium RIFCSPHIGHO2_01_FULL_46_14</name>
    <dbReference type="NCBI Taxonomy" id="1817824"/>
    <lineage>
        <taxon>Bacteria</taxon>
        <taxon>Candidatus Doudnaibacteriota</taxon>
    </lineage>
</organism>
<dbReference type="PANTHER" id="PTHR34610:SF3">
    <property type="entry name" value="SSL7007 PROTEIN"/>
    <property type="match status" value="1"/>
</dbReference>
<evidence type="ECO:0000313" key="3">
    <source>
        <dbReference type="Proteomes" id="UP000176864"/>
    </source>
</evidence>
<dbReference type="STRING" id="1817824.A2751_05690"/>
<dbReference type="EMBL" id="MFEK01000007">
    <property type="protein sequence ID" value="OGE79105.1"/>
    <property type="molecule type" value="Genomic_DNA"/>
</dbReference>
<reference evidence="2 3" key="1">
    <citation type="journal article" date="2016" name="Nat. Commun.">
        <title>Thousands of microbial genomes shed light on interconnected biogeochemical processes in an aquifer system.</title>
        <authorList>
            <person name="Anantharaman K."/>
            <person name="Brown C.T."/>
            <person name="Hug L.A."/>
            <person name="Sharon I."/>
            <person name="Castelle C.J."/>
            <person name="Probst A.J."/>
            <person name="Thomas B.C."/>
            <person name="Singh A."/>
            <person name="Wilkins M.J."/>
            <person name="Karaoz U."/>
            <person name="Brodie E.L."/>
            <person name="Williams K.H."/>
            <person name="Hubbard S.S."/>
            <person name="Banfield J.F."/>
        </authorList>
    </citation>
    <scope>NUCLEOTIDE SEQUENCE [LARGE SCALE GENOMIC DNA]</scope>
</reference>
<feature type="domain" description="PIN" evidence="1">
    <location>
        <begin position="6"/>
        <end position="116"/>
    </location>
</feature>
<dbReference type="Proteomes" id="UP000176864">
    <property type="component" value="Unassembled WGS sequence"/>
</dbReference>
<comment type="caution">
    <text evidence="2">The sequence shown here is derived from an EMBL/GenBank/DDBJ whole genome shotgun (WGS) entry which is preliminary data.</text>
</comment>
<accession>A0A1F5NN46</accession>
<protein>
    <submittedName>
        <fullName evidence="2">Putative toxin-antitoxin system toxin component, PIN family</fullName>
    </submittedName>
</protein>
<name>A0A1F5NN46_9BACT</name>
<gene>
    <name evidence="2" type="ORF">A2751_05690</name>
</gene>
<dbReference type="SMART" id="SM00670">
    <property type="entry name" value="PINc"/>
    <property type="match status" value="1"/>
</dbReference>